<evidence type="ECO:0000313" key="3">
    <source>
        <dbReference type="Proteomes" id="UP000050430"/>
    </source>
</evidence>
<dbReference type="CDD" id="cd11347">
    <property type="entry name" value="AmyAc_1"/>
    <property type="match status" value="1"/>
</dbReference>
<keyword evidence="3" id="KW-1185">Reference proteome</keyword>
<sequence length="492" mass="57153">MGSGKLILAEINTWVWMDDLEKKYQKKLTLDQIPENEIDDFVSLGFNAVWLIGVWTRSPLGRKISQENTGLYEDYSHSLPDWKMEDLPGSPYCIKDYCVDPHFGGDDALAVFRKQLQNHGIKLFLDFVPNHVAQDHDWIAHHPDYFIAGDELELLQYPREYFQSSTGIFCKGRDPFFPPWQDVAQLNAFSRGYRMESIHVLEHICEMCDGIRCDMAMLMLNRVFTYTWQTRAGANPETEYWEEVITAIRKTHPDTVFIAEAYWDLEWDLLQLGFDFCYDKRLYDRLLHESAGSIRQHIQADVSFQNHLLRFIENHDENRILSQMLPSQMKAASVLASTLPGGLMLYEGQWEGRKIKNHVLLGRRQVEPANTEVLLFFKKLNSFVRQLPENGQWELCNVNGWYDNQSCQNLIAYHWNLATVHLLIVVNYCPMPSQGRIIIPWSVNNDDNVEFEDLFGIEPFTRQGSELATEGLFVNLAGWGFHILTVQKGKEK</sequence>
<dbReference type="EMBL" id="LGCK01000011">
    <property type="protein sequence ID" value="KPL71313.1"/>
    <property type="molecule type" value="Genomic_DNA"/>
</dbReference>
<dbReference type="STRING" id="229920.ADM99_11485"/>
<dbReference type="Gene3D" id="3.20.20.80">
    <property type="entry name" value="Glycosidases"/>
    <property type="match status" value="1"/>
</dbReference>
<dbReference type="PANTHER" id="PTHR47786:SF2">
    <property type="entry name" value="GLYCOSYL HYDROLASE FAMILY 13 CATALYTIC DOMAIN-CONTAINING PROTEIN"/>
    <property type="match status" value="1"/>
</dbReference>
<dbReference type="InterPro" id="IPR006047">
    <property type="entry name" value="GH13_cat_dom"/>
</dbReference>
<dbReference type="GO" id="GO:0005975">
    <property type="term" value="P:carbohydrate metabolic process"/>
    <property type="evidence" value="ECO:0007669"/>
    <property type="project" value="InterPro"/>
</dbReference>
<reference evidence="2 3" key="1">
    <citation type="submission" date="2015-07" db="EMBL/GenBank/DDBJ databases">
        <title>Genome sequence of Leptolinea tardivitalis DSM 16556.</title>
        <authorList>
            <person name="Hemp J."/>
            <person name="Ward L.M."/>
            <person name="Pace L.A."/>
            <person name="Fischer W.W."/>
        </authorList>
    </citation>
    <scope>NUCLEOTIDE SEQUENCE [LARGE SCALE GENOMIC DNA]</scope>
    <source>
        <strain evidence="2 3">YMTK-2</strain>
    </source>
</reference>
<dbReference type="OrthoDB" id="9808590at2"/>
<dbReference type="InterPro" id="IPR017853">
    <property type="entry name" value="GH"/>
</dbReference>
<gene>
    <name evidence="2" type="ORF">ADM99_11485</name>
</gene>
<accession>A0A0P6WMW8</accession>
<feature type="domain" description="Glycosyl hydrolase family 13 catalytic" evidence="1">
    <location>
        <begin position="66"/>
        <end position="384"/>
    </location>
</feature>
<dbReference type="SMART" id="SM00642">
    <property type="entry name" value="Aamy"/>
    <property type="match status" value="1"/>
</dbReference>
<dbReference type="AlphaFoldDB" id="A0A0P6WMW8"/>
<dbReference type="PATRIC" id="fig|229920.5.peg.3503"/>
<evidence type="ECO:0000259" key="1">
    <source>
        <dbReference type="SMART" id="SM00642"/>
    </source>
</evidence>
<dbReference type="RefSeq" id="WP_062423438.1">
    <property type="nucleotide sequence ID" value="NZ_BBYA01000015.1"/>
</dbReference>
<organism evidence="2 3">
    <name type="scientific">Leptolinea tardivitalis</name>
    <dbReference type="NCBI Taxonomy" id="229920"/>
    <lineage>
        <taxon>Bacteria</taxon>
        <taxon>Bacillati</taxon>
        <taxon>Chloroflexota</taxon>
        <taxon>Anaerolineae</taxon>
        <taxon>Anaerolineales</taxon>
        <taxon>Anaerolineaceae</taxon>
        <taxon>Leptolinea</taxon>
    </lineage>
</organism>
<name>A0A0P6WMW8_9CHLR</name>
<evidence type="ECO:0000313" key="2">
    <source>
        <dbReference type="EMBL" id="KPL71313.1"/>
    </source>
</evidence>
<dbReference type="SUPFAM" id="SSF51445">
    <property type="entry name" value="(Trans)glycosidases"/>
    <property type="match status" value="1"/>
</dbReference>
<protein>
    <recommendedName>
        <fullName evidence="1">Glycosyl hydrolase family 13 catalytic domain-containing protein</fullName>
    </recommendedName>
</protein>
<comment type="caution">
    <text evidence="2">The sequence shown here is derived from an EMBL/GenBank/DDBJ whole genome shotgun (WGS) entry which is preliminary data.</text>
</comment>
<dbReference type="Proteomes" id="UP000050430">
    <property type="component" value="Unassembled WGS sequence"/>
</dbReference>
<dbReference type="PANTHER" id="PTHR47786">
    <property type="entry name" value="ALPHA-1,4-GLUCAN:MALTOSE-1-PHOSPHATE MALTOSYLTRANSFERASE"/>
    <property type="match status" value="1"/>
</dbReference>
<proteinExistence type="predicted"/>
<dbReference type="Pfam" id="PF00128">
    <property type="entry name" value="Alpha-amylase"/>
    <property type="match status" value="1"/>
</dbReference>